<dbReference type="KEGG" id="camu:CA2015_1324"/>
<feature type="transmembrane region" description="Helical" evidence="1">
    <location>
        <begin position="188"/>
        <end position="213"/>
    </location>
</feature>
<dbReference type="OrthoDB" id="836617at2"/>
<accession>A0A0H4P8G8</accession>
<gene>
    <name evidence="2" type="ORF">CA2015_1324</name>
</gene>
<evidence type="ECO:0000313" key="2">
    <source>
        <dbReference type="EMBL" id="AKP50771.1"/>
    </source>
</evidence>
<protein>
    <recommendedName>
        <fullName evidence="4">Histidine kinase N-terminal 7TM region domain-containing protein</fullName>
    </recommendedName>
</protein>
<organism evidence="2 3">
    <name type="scientific">Cyclobacterium amurskyense</name>
    <dbReference type="NCBI Taxonomy" id="320787"/>
    <lineage>
        <taxon>Bacteria</taxon>
        <taxon>Pseudomonadati</taxon>
        <taxon>Bacteroidota</taxon>
        <taxon>Cytophagia</taxon>
        <taxon>Cytophagales</taxon>
        <taxon>Cyclobacteriaceae</taxon>
        <taxon>Cyclobacterium</taxon>
    </lineage>
</organism>
<dbReference type="RefSeq" id="WP_048641186.1">
    <property type="nucleotide sequence ID" value="NZ_CP012040.1"/>
</dbReference>
<feature type="transmembrane region" description="Helical" evidence="1">
    <location>
        <begin position="67"/>
        <end position="85"/>
    </location>
</feature>
<name>A0A0H4P8G8_9BACT</name>
<feature type="transmembrane region" description="Helical" evidence="1">
    <location>
        <begin position="125"/>
        <end position="145"/>
    </location>
</feature>
<dbReference type="AlphaFoldDB" id="A0A0H4P8G8"/>
<feature type="transmembrane region" description="Helical" evidence="1">
    <location>
        <begin position="35"/>
        <end position="55"/>
    </location>
</feature>
<dbReference type="STRING" id="320787.CA2015_1324"/>
<feature type="transmembrane region" description="Helical" evidence="1">
    <location>
        <begin position="97"/>
        <end position="119"/>
    </location>
</feature>
<dbReference type="Proteomes" id="UP000036520">
    <property type="component" value="Chromosome"/>
</dbReference>
<keyword evidence="1" id="KW-1133">Transmembrane helix</keyword>
<keyword evidence="3" id="KW-1185">Reference proteome</keyword>
<evidence type="ECO:0008006" key="4">
    <source>
        <dbReference type="Google" id="ProtNLM"/>
    </source>
</evidence>
<keyword evidence="1" id="KW-0812">Transmembrane</keyword>
<feature type="transmembrane region" description="Helical" evidence="1">
    <location>
        <begin position="157"/>
        <end position="176"/>
    </location>
</feature>
<evidence type="ECO:0000256" key="1">
    <source>
        <dbReference type="SAM" id="Phobius"/>
    </source>
</evidence>
<feature type="transmembrane region" description="Helical" evidence="1">
    <location>
        <begin position="6"/>
        <end position="23"/>
    </location>
</feature>
<sequence>MTFYVYISCIVIGLLLSLFFYYFKKKYKLHERSHAFILFLIVYVLSFELYAYFLVEQGEKNVLVYNVFFVIGETILILVYLGSLIEAKRIKRNLKYFILFFIAWAVFNTLFIQSPIVIFQQYTHLLGSLGIVIFCCYLMFSVFMAEKNEDAPLLSLPQFWNIAAILLFYSASFIYFGSLNMLWTLDTYYITILASLNRIFAATLYLIFGFSYYSPLIFSPKSD</sequence>
<keyword evidence="1" id="KW-0472">Membrane</keyword>
<proteinExistence type="predicted"/>
<dbReference type="EMBL" id="CP012040">
    <property type="protein sequence ID" value="AKP50771.1"/>
    <property type="molecule type" value="Genomic_DNA"/>
</dbReference>
<evidence type="ECO:0000313" key="3">
    <source>
        <dbReference type="Proteomes" id="UP000036520"/>
    </source>
</evidence>
<reference evidence="2 3" key="1">
    <citation type="submission" date="2015-07" db="EMBL/GenBank/DDBJ databases">
        <authorList>
            <person name="Kim K.M."/>
        </authorList>
    </citation>
    <scope>NUCLEOTIDE SEQUENCE [LARGE SCALE GENOMIC DNA]</scope>
    <source>
        <strain evidence="2 3">KCTC 12363</strain>
    </source>
</reference>